<dbReference type="CDD" id="cd07061">
    <property type="entry name" value="HP_HAP_like"/>
    <property type="match status" value="1"/>
</dbReference>
<accession>A0AAW1N420</accession>
<comment type="catalytic activity">
    <reaction evidence="12">
        <text>1D-myo-inositol hexakisphosphate + H2O = 1D-myo-inositol 1,2,4,5,6-pentakisphosphate + phosphate</text>
        <dbReference type="Rhea" id="RHEA:16989"/>
        <dbReference type="ChEBI" id="CHEBI:15377"/>
        <dbReference type="ChEBI" id="CHEBI:43474"/>
        <dbReference type="ChEBI" id="CHEBI:57798"/>
        <dbReference type="ChEBI" id="CHEBI:58130"/>
        <dbReference type="EC" id="3.1.3.62"/>
    </reaction>
    <physiologicalReaction direction="left-to-right" evidence="12">
        <dbReference type="Rhea" id="RHEA:16990"/>
    </physiologicalReaction>
</comment>
<dbReference type="GO" id="GO:0034417">
    <property type="term" value="F:bisphosphoglycerate 3-phosphatase activity"/>
    <property type="evidence" value="ECO:0007669"/>
    <property type="project" value="UniProtKB-EC"/>
</dbReference>
<reference evidence="15 16" key="1">
    <citation type="journal article" date="2024" name="BMC Genomics">
        <title>De novo assembly and annotation of Popillia japonica's genome with initial clues to its potential as an invasive pest.</title>
        <authorList>
            <person name="Cucini C."/>
            <person name="Boschi S."/>
            <person name="Funari R."/>
            <person name="Cardaioli E."/>
            <person name="Iannotti N."/>
            <person name="Marturano G."/>
            <person name="Paoli F."/>
            <person name="Bruttini M."/>
            <person name="Carapelli A."/>
            <person name="Frati F."/>
            <person name="Nardi F."/>
        </authorList>
    </citation>
    <scope>NUCLEOTIDE SEQUENCE [LARGE SCALE GENOMIC DNA]</scope>
    <source>
        <strain evidence="15">DMR45628</strain>
    </source>
</reference>
<dbReference type="Proteomes" id="UP001458880">
    <property type="component" value="Unassembled WGS sequence"/>
</dbReference>
<dbReference type="GO" id="GO:0003993">
    <property type="term" value="F:acid phosphatase activity"/>
    <property type="evidence" value="ECO:0007669"/>
    <property type="project" value="TreeGrafter"/>
</dbReference>
<dbReference type="Gene3D" id="3.40.50.1240">
    <property type="entry name" value="Phosphoglycerate mutase-like"/>
    <property type="match status" value="1"/>
</dbReference>
<evidence type="ECO:0000256" key="3">
    <source>
        <dbReference type="ARBA" id="ARBA00012976"/>
    </source>
</evidence>
<evidence type="ECO:0000256" key="6">
    <source>
        <dbReference type="ARBA" id="ARBA00022729"/>
    </source>
</evidence>
<evidence type="ECO:0000256" key="14">
    <source>
        <dbReference type="SAM" id="MobiDB-lite"/>
    </source>
</evidence>
<evidence type="ECO:0000256" key="1">
    <source>
        <dbReference type="ARBA" id="ARBA00004370"/>
    </source>
</evidence>
<sequence length="628" mass="72040">MLSQIQKTNESIRGPDGSRNLERPILGRFAIEKLRILELQGHNHSVRNVERSDRPILGRFAIEKLRILELQGHNHSVRNVERNVERSDSILNEFPKIFQDVGNFKTEMSIHLKPNSKPYIQSVPRKVPIPLLPKLKDELDRLIKLEIIKPIDNHTEWVTRHRTKSLCDFEVGDSVWVIDIRQYGTIISTCNEPRSYQIQTDYGIFRRNRWHLVRAPYDFNTHKNIQTEPPVSSNDRISSNDSNVCENHVESEFNASIKCTDNSEQSEPDSSGRPTRNRSKPGYLKDYICSYSSSSNYDPYNQNNDQRYSSGSYQSSNGYSSSSSSNYGGQGGAIYGSSGYNQGQHGASGYSTSGYNTGQQSNFNQGGFGSSSSFNPNRDYEYNQFKRNPEYMDVAKNVLRRFGFVNYMPNETIIEDMYNMCRYEKAWFPNRPSAWCVAFNKKQLDVLEYAQDLRQYFANGYGNEDVSNRLGCGILKEMYQRLKRGVEGYTSDPRVAVTFATEGSIENLLVAMGMAKDYTPLNAQNYYSQTRRKWRTANLSPFAANLVAVLHECDSSARDMYKVMFYLNEIPMDFPECSTGLCSWETVRSKFEDVVNRCDYCSGSGKTQIFLPTLFSAIFVLFLYKLFD</sequence>
<evidence type="ECO:0000256" key="13">
    <source>
        <dbReference type="ARBA" id="ARBA00043832"/>
    </source>
</evidence>
<feature type="region of interest" description="Disordered" evidence="14">
    <location>
        <begin position="351"/>
        <end position="375"/>
    </location>
</feature>
<dbReference type="EC" id="3.1.3.62" evidence="4"/>
<evidence type="ECO:0000256" key="7">
    <source>
        <dbReference type="ARBA" id="ARBA00022801"/>
    </source>
</evidence>
<evidence type="ECO:0000256" key="4">
    <source>
        <dbReference type="ARBA" id="ARBA00013040"/>
    </source>
</evidence>
<keyword evidence="6" id="KW-0732">Signal</keyword>
<evidence type="ECO:0000256" key="10">
    <source>
        <dbReference type="ARBA" id="ARBA00043668"/>
    </source>
</evidence>
<evidence type="ECO:0000256" key="2">
    <source>
        <dbReference type="ARBA" id="ARBA00008422"/>
    </source>
</evidence>
<evidence type="ECO:0000256" key="8">
    <source>
        <dbReference type="ARBA" id="ARBA00023136"/>
    </source>
</evidence>
<evidence type="ECO:0000256" key="12">
    <source>
        <dbReference type="ARBA" id="ARBA00043691"/>
    </source>
</evidence>
<feature type="compositionally biased region" description="Polar residues" evidence="14">
    <location>
        <begin position="256"/>
        <end position="274"/>
    </location>
</feature>
<evidence type="ECO:0000256" key="9">
    <source>
        <dbReference type="ARBA" id="ARBA00031642"/>
    </source>
</evidence>
<dbReference type="GO" id="GO:0052745">
    <property type="term" value="F:inositol phosphate phosphatase activity"/>
    <property type="evidence" value="ECO:0007669"/>
    <property type="project" value="TreeGrafter"/>
</dbReference>
<evidence type="ECO:0000256" key="11">
    <source>
        <dbReference type="ARBA" id="ARBA00043671"/>
    </source>
</evidence>
<comment type="catalytic activity">
    <reaction evidence="11">
        <text>1D-myo-inositol 1,2,4,5,6-pentakisphosphate + H2O = 1D-myo-inositol 1,2,5,6-tetrakisphosphate + phosphate</text>
        <dbReference type="Rhea" id="RHEA:77115"/>
        <dbReference type="ChEBI" id="CHEBI:15377"/>
        <dbReference type="ChEBI" id="CHEBI:43474"/>
        <dbReference type="ChEBI" id="CHEBI:57798"/>
        <dbReference type="ChEBI" id="CHEBI:195535"/>
        <dbReference type="EC" id="3.1.3.62"/>
    </reaction>
    <physiologicalReaction direction="left-to-right" evidence="11">
        <dbReference type="Rhea" id="RHEA:77116"/>
    </physiologicalReaction>
</comment>
<dbReference type="PANTHER" id="PTHR20963">
    <property type="entry name" value="MULTIPLE INOSITOL POLYPHOSPHATE PHOSPHATASE-RELATED"/>
    <property type="match status" value="1"/>
</dbReference>
<dbReference type="PANTHER" id="PTHR20963:SF8">
    <property type="entry name" value="MULTIPLE INOSITOL POLYPHOSPHATE PHOSPHATASE 1"/>
    <property type="match status" value="1"/>
</dbReference>
<organism evidence="15 16">
    <name type="scientific">Popillia japonica</name>
    <name type="common">Japanese beetle</name>
    <dbReference type="NCBI Taxonomy" id="7064"/>
    <lineage>
        <taxon>Eukaryota</taxon>
        <taxon>Metazoa</taxon>
        <taxon>Ecdysozoa</taxon>
        <taxon>Arthropoda</taxon>
        <taxon>Hexapoda</taxon>
        <taxon>Insecta</taxon>
        <taxon>Pterygota</taxon>
        <taxon>Neoptera</taxon>
        <taxon>Endopterygota</taxon>
        <taxon>Coleoptera</taxon>
        <taxon>Polyphaga</taxon>
        <taxon>Scarabaeiformia</taxon>
        <taxon>Scarabaeidae</taxon>
        <taxon>Rutelinae</taxon>
        <taxon>Popillia</taxon>
    </lineage>
</organism>
<evidence type="ECO:0000313" key="15">
    <source>
        <dbReference type="EMBL" id="KAK9754716.1"/>
    </source>
</evidence>
<evidence type="ECO:0000256" key="5">
    <source>
        <dbReference type="ARBA" id="ARBA00018097"/>
    </source>
</evidence>
<comment type="subcellular location">
    <subcellularLocation>
        <location evidence="1">Membrane</location>
    </subcellularLocation>
</comment>
<feature type="region of interest" description="Disordered" evidence="14">
    <location>
        <begin position="295"/>
        <end position="326"/>
    </location>
</feature>
<dbReference type="Pfam" id="PF00328">
    <property type="entry name" value="His_Phos_2"/>
    <property type="match status" value="1"/>
</dbReference>
<dbReference type="AlphaFoldDB" id="A0AAW1N420"/>
<dbReference type="EC" id="3.1.3.80" evidence="3"/>
<protein>
    <recommendedName>
        <fullName evidence="5">Multiple inositol polyphosphate phosphatase 1</fullName>
        <ecNumber evidence="4">3.1.3.62</ecNumber>
        <ecNumber evidence="3">3.1.3.80</ecNumber>
    </recommendedName>
    <alternativeName>
        <fullName evidence="9">2,3-bisphosphoglycerate 3-phosphatase</fullName>
    </alternativeName>
</protein>
<comment type="catalytic activity">
    <reaction evidence="13">
        <text>(2R)-2,3-bisphosphoglycerate + H2O = (2R)-2-phosphoglycerate + phosphate</text>
        <dbReference type="Rhea" id="RHEA:27381"/>
        <dbReference type="ChEBI" id="CHEBI:15377"/>
        <dbReference type="ChEBI" id="CHEBI:43474"/>
        <dbReference type="ChEBI" id="CHEBI:58248"/>
        <dbReference type="ChEBI" id="CHEBI:58289"/>
        <dbReference type="EC" id="3.1.3.80"/>
    </reaction>
    <physiologicalReaction direction="left-to-right" evidence="13">
        <dbReference type="Rhea" id="RHEA:27382"/>
    </physiologicalReaction>
</comment>
<dbReference type="EMBL" id="JASPKY010000006">
    <property type="protein sequence ID" value="KAK9754716.1"/>
    <property type="molecule type" value="Genomic_DNA"/>
</dbReference>
<feature type="region of interest" description="Disordered" evidence="14">
    <location>
        <begin position="256"/>
        <end position="283"/>
    </location>
</feature>
<dbReference type="SUPFAM" id="SSF53254">
    <property type="entry name" value="Phosphoglycerate mutase-like"/>
    <property type="match status" value="1"/>
</dbReference>
<feature type="compositionally biased region" description="Low complexity" evidence="14">
    <location>
        <begin position="232"/>
        <end position="242"/>
    </location>
</feature>
<comment type="catalytic activity">
    <reaction evidence="10">
        <text>1D-myo-inositol 1,2,5,6-tetrakisphosphate + H2O = 1D-myo-inositol 1,2,6-trisphosphate + phosphate</text>
        <dbReference type="Rhea" id="RHEA:77119"/>
        <dbReference type="ChEBI" id="CHEBI:15377"/>
        <dbReference type="ChEBI" id="CHEBI:43474"/>
        <dbReference type="ChEBI" id="CHEBI:195535"/>
        <dbReference type="ChEBI" id="CHEBI:195537"/>
        <dbReference type="EC" id="3.1.3.62"/>
    </reaction>
    <physiologicalReaction direction="left-to-right" evidence="10">
        <dbReference type="Rhea" id="RHEA:77120"/>
    </physiologicalReaction>
</comment>
<feature type="compositionally biased region" description="Low complexity" evidence="14">
    <location>
        <begin position="358"/>
        <end position="375"/>
    </location>
</feature>
<dbReference type="GO" id="GO:0016020">
    <property type="term" value="C:membrane"/>
    <property type="evidence" value="ECO:0007669"/>
    <property type="project" value="UniProtKB-SubCell"/>
</dbReference>
<evidence type="ECO:0000313" key="16">
    <source>
        <dbReference type="Proteomes" id="UP001458880"/>
    </source>
</evidence>
<feature type="compositionally biased region" description="Polar residues" evidence="14">
    <location>
        <begin position="222"/>
        <end position="231"/>
    </location>
</feature>
<keyword evidence="16" id="KW-1185">Reference proteome</keyword>
<dbReference type="InterPro" id="IPR029033">
    <property type="entry name" value="His_PPase_superfam"/>
</dbReference>
<gene>
    <name evidence="15" type="ORF">QE152_g1178</name>
</gene>
<comment type="similarity">
    <text evidence="2">Belongs to the histidine acid phosphatase family. MINPP1 subfamily.</text>
</comment>
<keyword evidence="7" id="KW-0378">Hydrolase</keyword>
<comment type="caution">
    <text evidence="15">The sequence shown here is derived from an EMBL/GenBank/DDBJ whole genome shotgun (WGS) entry which is preliminary data.</text>
</comment>
<feature type="region of interest" description="Disordered" evidence="14">
    <location>
        <begin position="222"/>
        <end position="242"/>
    </location>
</feature>
<keyword evidence="8" id="KW-0472">Membrane</keyword>
<dbReference type="InterPro" id="IPR000560">
    <property type="entry name" value="His_Pase_clade-2"/>
</dbReference>
<proteinExistence type="inferred from homology"/>
<name>A0AAW1N420_POPJA</name>